<organism evidence="1 2">
    <name type="scientific">Stachybotrys chlorohalonatus (strain IBT 40285)</name>
    <dbReference type="NCBI Taxonomy" id="1283841"/>
    <lineage>
        <taxon>Eukaryota</taxon>
        <taxon>Fungi</taxon>
        <taxon>Dikarya</taxon>
        <taxon>Ascomycota</taxon>
        <taxon>Pezizomycotina</taxon>
        <taxon>Sordariomycetes</taxon>
        <taxon>Hypocreomycetidae</taxon>
        <taxon>Hypocreales</taxon>
        <taxon>Stachybotryaceae</taxon>
        <taxon>Stachybotrys</taxon>
    </lineage>
</organism>
<protein>
    <submittedName>
        <fullName evidence="1">Uncharacterized protein</fullName>
    </submittedName>
</protein>
<dbReference type="EMBL" id="KL660733">
    <property type="protein sequence ID" value="KFA63674.1"/>
    <property type="molecule type" value="Genomic_DNA"/>
</dbReference>
<proteinExistence type="predicted"/>
<reference evidence="1 2" key="1">
    <citation type="journal article" date="2014" name="BMC Genomics">
        <title>Comparative genome sequencing reveals chemotype-specific gene clusters in the toxigenic black mold Stachybotrys.</title>
        <authorList>
            <person name="Semeiks J."/>
            <person name="Borek D."/>
            <person name="Otwinowski Z."/>
            <person name="Grishin N.V."/>
        </authorList>
    </citation>
    <scope>NUCLEOTIDE SEQUENCE [LARGE SCALE GENOMIC DNA]</scope>
    <source>
        <strain evidence="1 2">IBT 40285</strain>
    </source>
</reference>
<accession>A0A084QI89</accession>
<dbReference type="InParanoid" id="A0A084QI89"/>
<dbReference type="OMA" id="GFPKECI"/>
<dbReference type="OrthoDB" id="4865224at2759"/>
<dbReference type="AlphaFoldDB" id="A0A084QI89"/>
<dbReference type="Proteomes" id="UP000028524">
    <property type="component" value="Unassembled WGS sequence"/>
</dbReference>
<dbReference type="HOGENOM" id="CLU_034225_0_0_1"/>
<evidence type="ECO:0000313" key="1">
    <source>
        <dbReference type="EMBL" id="KFA63674.1"/>
    </source>
</evidence>
<evidence type="ECO:0000313" key="2">
    <source>
        <dbReference type="Proteomes" id="UP000028524"/>
    </source>
</evidence>
<keyword evidence="2" id="KW-1185">Reference proteome</keyword>
<gene>
    <name evidence="1" type="ORF">S40285_03193</name>
</gene>
<sequence>MSIQLSSQAQAREENDQDGSFEWYDADPMAVSQAAAFRKTQQTLRENFLYLEDTKHVLRHMSIRKGQLCTVLFEEVHELKQIGSCLAQNPHPPVSPSIVVLEKSIVAALRKFGENQNLISQLKPDLNGHCSWTSSQNGDGENPADHIILEYHPGINRLRAPILHAPCPSPWTSGQILTRRIAISNLPKGITLCQVLRGVYGHGALKNASIFNGGAAHLTATAIIEFQYPACVRHYVDFRKRKTLAYEDENYNVHKAVVRAVPTNSYCYATARSFLQDTTRCISVENMPLSHIWFYLNVVGLRHITDVSYNKETKSLSIDLVSNFHADRIVNLTNNWITRDYPDFNAHSIQEFDPPDTDGDPSTRPRGTIRSGIFAYVAPNHLQEKWDCIPNNAFWPTRLSAYMCTEHLSPLRPSHPPSVRLKSLAKHLNLDESQVEDYFKKLREFKEIKNGTLGSAKLISQRKWSYVFEWNQFMIYILETSLHEPGMENDWDEYFEAHDLINLRTLERYARLAAHRREIAKNQGLGEGELPKCGPACPMGCRSLEVSPVAKVIADFLKLPERITFVSTTDADTSF</sequence>
<name>A0A084QI89_STAC4</name>